<protein>
    <submittedName>
        <fullName evidence="1">Uncharacterized protein</fullName>
    </submittedName>
</protein>
<dbReference type="RefSeq" id="WP_012056378.1">
    <property type="nucleotide sequence ID" value="NZ_CP007389.1"/>
</dbReference>
<reference evidence="1 2" key="1">
    <citation type="submission" date="2014-02" db="EMBL/GenBank/DDBJ databases">
        <title>Diversity of Thermotogales isolates from hydrothermal vents.</title>
        <authorList>
            <person name="Haverkamp T.H.A."/>
            <person name="Lossouarn J."/>
            <person name="Geslin C."/>
            <person name="Nesbo C.L."/>
        </authorList>
    </citation>
    <scope>NUCLEOTIDE SEQUENCE [LARGE SCALE GENOMIC DNA]</scope>
    <source>
        <strain evidence="1 2">431</strain>
    </source>
</reference>
<name>A0ABM6GHA0_9BACT</name>
<organism evidence="1 2">
    <name type="scientific">Thermosipho melanesiensis</name>
    <dbReference type="NCBI Taxonomy" id="46541"/>
    <lineage>
        <taxon>Bacteria</taxon>
        <taxon>Thermotogati</taxon>
        <taxon>Thermotogota</taxon>
        <taxon>Thermotogae</taxon>
        <taxon>Thermotogales</taxon>
        <taxon>Fervidobacteriaceae</taxon>
        <taxon>Thermosipho</taxon>
    </lineage>
</organism>
<proteinExistence type="predicted"/>
<evidence type="ECO:0000313" key="2">
    <source>
        <dbReference type="Proteomes" id="UP000185490"/>
    </source>
</evidence>
<dbReference type="Proteomes" id="UP000185490">
    <property type="component" value="Chromosome"/>
</dbReference>
<gene>
    <name evidence="1" type="ORF">BW47_00785</name>
</gene>
<keyword evidence="2" id="KW-1185">Reference proteome</keyword>
<accession>A0ABM6GHA0</accession>
<dbReference type="EMBL" id="CP007389">
    <property type="protein sequence ID" value="APT74795.1"/>
    <property type="molecule type" value="Genomic_DNA"/>
</dbReference>
<sequence>MKIQSFNFDFSYQRTFIKVKKSANVLIYEKKEKIKEKDLIKLIISKELLEKLTGKKFKLALPKIRYKIMVKIGKPEIEVYHEKFQLSFSKTTIEGKITTEDGKQISFSYFVDNLNLLYSKKDGLERIDFSLQNTNIKENLSIIFNNTEGSIISENKILGYVTPSEQNIDKKV</sequence>
<evidence type="ECO:0000313" key="1">
    <source>
        <dbReference type="EMBL" id="APT74795.1"/>
    </source>
</evidence>